<feature type="compositionally biased region" description="Polar residues" evidence="1">
    <location>
        <begin position="111"/>
        <end position="121"/>
    </location>
</feature>
<feature type="non-terminal residue" evidence="2">
    <location>
        <position position="1"/>
    </location>
</feature>
<evidence type="ECO:0000313" key="2">
    <source>
        <dbReference type="EMBL" id="CAA9498057.1"/>
    </source>
</evidence>
<protein>
    <submittedName>
        <fullName evidence="2">Uncharacterized protein</fullName>
    </submittedName>
</protein>
<organism evidence="2">
    <name type="scientific">uncultured Sphingomonadaceae bacterium</name>
    <dbReference type="NCBI Taxonomy" id="169976"/>
    <lineage>
        <taxon>Bacteria</taxon>
        <taxon>Pseudomonadati</taxon>
        <taxon>Pseudomonadota</taxon>
        <taxon>Alphaproteobacteria</taxon>
        <taxon>Sphingomonadales</taxon>
        <taxon>Sphingomonadaceae</taxon>
        <taxon>environmental samples</taxon>
    </lineage>
</organism>
<accession>A0A6J4SK10</accession>
<feature type="compositionally biased region" description="Basic and acidic residues" evidence="1">
    <location>
        <begin position="172"/>
        <end position="181"/>
    </location>
</feature>
<dbReference type="AlphaFoldDB" id="A0A6J4SK10"/>
<feature type="compositionally biased region" description="Basic and acidic residues" evidence="1">
    <location>
        <begin position="142"/>
        <end position="153"/>
    </location>
</feature>
<feature type="non-terminal residue" evidence="2">
    <location>
        <position position="207"/>
    </location>
</feature>
<sequence>ETPFGIARRSDRRVRDERRRGHVRLQCRSDGRGRTADDGDDSRNRRQHRHLRRRCQLADDPGDVLRTFGEHHHGAHPLLHAADRCRGRRDDGPDLDEFPARGDIRRLFANARSQPRVQLQSHFRDRERRHLGGSAGQAGRRALREPDLSEHPHQPLPRRRNPRQLGRRRSRTRDLGHDDPGLRRSRLLASIVSSSDVAIVRAHRGQL</sequence>
<dbReference type="EMBL" id="CADCVX010000200">
    <property type="protein sequence ID" value="CAA9498057.1"/>
    <property type="molecule type" value="Genomic_DNA"/>
</dbReference>
<gene>
    <name evidence="2" type="ORF">AVDCRST_MAG91-901</name>
</gene>
<feature type="region of interest" description="Disordered" evidence="1">
    <location>
        <begin position="111"/>
        <end position="181"/>
    </location>
</feature>
<reference evidence="2" key="1">
    <citation type="submission" date="2020-02" db="EMBL/GenBank/DDBJ databases">
        <authorList>
            <person name="Meier V. D."/>
        </authorList>
    </citation>
    <scope>NUCLEOTIDE SEQUENCE</scope>
    <source>
        <strain evidence="2">AVDCRST_MAG91</strain>
    </source>
</reference>
<feature type="region of interest" description="Disordered" evidence="1">
    <location>
        <begin position="1"/>
        <end position="51"/>
    </location>
</feature>
<evidence type="ECO:0000256" key="1">
    <source>
        <dbReference type="SAM" id="MobiDB-lite"/>
    </source>
</evidence>
<name>A0A6J4SK10_9SPHN</name>
<feature type="compositionally biased region" description="Basic residues" evidence="1">
    <location>
        <begin position="156"/>
        <end position="171"/>
    </location>
</feature>
<proteinExistence type="predicted"/>
<feature type="compositionally biased region" description="Basic and acidic residues" evidence="1">
    <location>
        <begin position="27"/>
        <end position="44"/>
    </location>
</feature>